<dbReference type="Proteomes" id="UP000179013">
    <property type="component" value="Unassembled WGS sequence"/>
</dbReference>
<reference evidence="1 2" key="1">
    <citation type="journal article" date="2016" name="Nat. Commun.">
        <title>Thousands of microbial genomes shed light on interconnected biogeochemical processes in an aquifer system.</title>
        <authorList>
            <person name="Anantharaman K."/>
            <person name="Brown C.T."/>
            <person name="Hug L.A."/>
            <person name="Sharon I."/>
            <person name="Castelle C.J."/>
            <person name="Probst A.J."/>
            <person name="Thomas B.C."/>
            <person name="Singh A."/>
            <person name="Wilkins M.J."/>
            <person name="Karaoz U."/>
            <person name="Brodie E.L."/>
            <person name="Williams K.H."/>
            <person name="Hubbard S.S."/>
            <person name="Banfield J.F."/>
        </authorList>
    </citation>
    <scope>NUCLEOTIDE SEQUENCE [LARGE SCALE GENOMIC DNA]</scope>
</reference>
<dbReference type="EMBL" id="MGFU01000018">
    <property type="protein sequence ID" value="OGM12657.1"/>
    <property type="molecule type" value="Genomic_DNA"/>
</dbReference>
<proteinExistence type="predicted"/>
<evidence type="ECO:0008006" key="3">
    <source>
        <dbReference type="Google" id="ProtNLM"/>
    </source>
</evidence>
<protein>
    <recommendedName>
        <fullName evidence="3">DUF4430 domain-containing protein</fullName>
    </recommendedName>
</protein>
<evidence type="ECO:0000313" key="1">
    <source>
        <dbReference type="EMBL" id="OGM12657.1"/>
    </source>
</evidence>
<gene>
    <name evidence="1" type="ORF">A2V80_01980</name>
</gene>
<organism evidence="1 2">
    <name type="scientific">Candidatus Woesebacteria bacterium RBG_16_39_8b</name>
    <dbReference type="NCBI Taxonomy" id="1802482"/>
    <lineage>
        <taxon>Bacteria</taxon>
        <taxon>Candidatus Woeseibacteriota</taxon>
    </lineage>
</organism>
<comment type="caution">
    <text evidence="1">The sequence shown here is derived from an EMBL/GenBank/DDBJ whole genome shotgun (WGS) entry which is preliminary data.</text>
</comment>
<sequence length="154" mass="17154">MKIFWLISSMAIALGVGYFLITQKENVPKTPAQIGIIKPTPTPQPTDITASFEIITLGTGRVFTASMYHNLSSDVYISVENPSQVHVKKEGITWTQFFKTLPMSLDKDCLTTGTGQTFCTNDAQTLKFYINDIENLNALDEVIEEGDHLLVTYD</sequence>
<evidence type="ECO:0000313" key="2">
    <source>
        <dbReference type="Proteomes" id="UP000179013"/>
    </source>
</evidence>
<accession>A0A1F7XCA3</accession>
<dbReference type="AlphaFoldDB" id="A0A1F7XCA3"/>
<name>A0A1F7XCA3_9BACT</name>